<feature type="region of interest" description="Disordered" evidence="3">
    <location>
        <begin position="51"/>
        <end position="76"/>
    </location>
</feature>
<dbReference type="Gene3D" id="1.10.10.1320">
    <property type="entry name" value="Anti-sigma factor, zinc-finger domain"/>
    <property type="match status" value="1"/>
</dbReference>
<evidence type="ECO:0000256" key="3">
    <source>
        <dbReference type="SAM" id="MobiDB-lite"/>
    </source>
</evidence>
<feature type="compositionally biased region" description="Basic and acidic residues" evidence="3">
    <location>
        <begin position="234"/>
        <end position="251"/>
    </location>
</feature>
<keyword evidence="2" id="KW-0804">Transcription</keyword>
<evidence type="ECO:0000256" key="4">
    <source>
        <dbReference type="SAM" id="Phobius"/>
    </source>
</evidence>
<dbReference type="Proteomes" id="UP000198362">
    <property type="component" value="Unassembled WGS sequence"/>
</dbReference>
<evidence type="ECO:0000313" key="7">
    <source>
        <dbReference type="Proteomes" id="UP000198362"/>
    </source>
</evidence>
<keyword evidence="4" id="KW-1133">Transmembrane helix</keyword>
<reference evidence="6 7" key="1">
    <citation type="submission" date="2017-06" db="EMBL/GenBank/DDBJ databases">
        <authorList>
            <person name="Kim H.J."/>
            <person name="Triplett B.A."/>
        </authorList>
    </citation>
    <scope>NUCLEOTIDE SEQUENCE [LARGE SCALE GENOMIC DNA]</scope>
    <source>
        <strain evidence="6 7">CGMCC 4.5593</strain>
    </source>
</reference>
<feature type="transmembrane region" description="Helical" evidence="4">
    <location>
        <begin position="155"/>
        <end position="175"/>
    </location>
</feature>
<feature type="compositionally biased region" description="Basic and acidic residues" evidence="3">
    <location>
        <begin position="66"/>
        <end position="76"/>
    </location>
</feature>
<evidence type="ECO:0000256" key="1">
    <source>
        <dbReference type="ARBA" id="ARBA00023015"/>
    </source>
</evidence>
<keyword evidence="1" id="KW-0805">Transcription regulation</keyword>
<dbReference type="InterPro" id="IPR041916">
    <property type="entry name" value="Anti_sigma_zinc_sf"/>
</dbReference>
<sequence length="251" mass="26616">MLSARLDGEDAPGERELTERHLADCAHCAAWLDAAAVVTRLARTAPVPPARPIDLTSVDLPPTAEPPERLEEPNERRRPRLAVGLRLGLAAIGAVQFLLGAAQVAGLGRDDHAHEAALGSGHLWHESAAWNLAIGAGFAFVALRRTRPTGMLPTLTAFVGVLTLLSANDIIAGRVEPGRLASHGFLIAGWLITLALSRPALDPGEPPARGTTRRWTASFDPEPTTATAGPPRLRLVERHAPATARHRAEAA</sequence>
<gene>
    <name evidence="6" type="ORF">SAMN05421812_115181</name>
</gene>
<accession>A0A239P9D8</accession>
<evidence type="ECO:0000259" key="5">
    <source>
        <dbReference type="Pfam" id="PF13490"/>
    </source>
</evidence>
<name>A0A239P9D8_9ACTN</name>
<protein>
    <submittedName>
        <fullName evidence="6">Predicted anti-sigma-YlaC factor YlaD, contains Zn-finger domain</fullName>
    </submittedName>
</protein>
<feature type="domain" description="Putative zinc-finger" evidence="5">
    <location>
        <begin position="1"/>
        <end position="29"/>
    </location>
</feature>
<keyword evidence="4" id="KW-0472">Membrane</keyword>
<evidence type="ECO:0000256" key="2">
    <source>
        <dbReference type="ARBA" id="ARBA00023163"/>
    </source>
</evidence>
<proteinExistence type="predicted"/>
<keyword evidence="4" id="KW-0812">Transmembrane</keyword>
<dbReference type="AlphaFoldDB" id="A0A239P9D8"/>
<feature type="region of interest" description="Disordered" evidence="3">
    <location>
        <begin position="203"/>
        <end position="251"/>
    </location>
</feature>
<organism evidence="6 7">
    <name type="scientific">Asanoa hainanensis</name>
    <dbReference type="NCBI Taxonomy" id="560556"/>
    <lineage>
        <taxon>Bacteria</taxon>
        <taxon>Bacillati</taxon>
        <taxon>Actinomycetota</taxon>
        <taxon>Actinomycetes</taxon>
        <taxon>Micromonosporales</taxon>
        <taxon>Micromonosporaceae</taxon>
        <taxon>Asanoa</taxon>
    </lineage>
</organism>
<evidence type="ECO:0000313" key="6">
    <source>
        <dbReference type="EMBL" id="SNT63670.1"/>
    </source>
</evidence>
<dbReference type="Pfam" id="PF13490">
    <property type="entry name" value="zf-HC2"/>
    <property type="match status" value="1"/>
</dbReference>
<keyword evidence="7" id="KW-1185">Reference proteome</keyword>
<dbReference type="InterPro" id="IPR027383">
    <property type="entry name" value="Znf_put"/>
</dbReference>
<feature type="transmembrane region" description="Helical" evidence="4">
    <location>
        <begin position="127"/>
        <end position="143"/>
    </location>
</feature>
<feature type="transmembrane region" description="Helical" evidence="4">
    <location>
        <begin position="83"/>
        <end position="107"/>
    </location>
</feature>
<dbReference type="EMBL" id="FZPH01000015">
    <property type="protein sequence ID" value="SNT63670.1"/>
    <property type="molecule type" value="Genomic_DNA"/>
</dbReference>